<organism evidence="1">
    <name type="scientific">Rhizobium rhizogenes</name>
    <name type="common">Agrobacterium rhizogenes</name>
    <dbReference type="NCBI Taxonomy" id="359"/>
    <lineage>
        <taxon>Bacteria</taxon>
        <taxon>Pseudomonadati</taxon>
        <taxon>Pseudomonadota</taxon>
        <taxon>Alphaproteobacteria</taxon>
        <taxon>Hyphomicrobiales</taxon>
        <taxon>Rhizobiaceae</taxon>
        <taxon>Rhizobium/Agrobacterium group</taxon>
        <taxon>Rhizobium</taxon>
    </lineage>
</organism>
<proteinExistence type="predicted"/>
<gene>
    <name evidence="1" type="ORF">pC6.5c_501</name>
</gene>
<geneLocation type="plasmid" evidence="1">
    <name>pC6.5c</name>
</geneLocation>
<dbReference type="AlphaFoldDB" id="A0A7S4ZUK3"/>
<name>A0A7S4ZUK3_RHIRH</name>
<evidence type="ECO:0000313" key="1">
    <source>
        <dbReference type="EMBL" id="QCL10395.1"/>
    </source>
</evidence>
<protein>
    <submittedName>
        <fullName evidence="1">Uncharacterized protein</fullName>
    </submittedName>
</protein>
<keyword evidence="1" id="KW-0614">Plasmid</keyword>
<sequence length="64" mass="6865">MDYDLAYLSPVSKVSFVHALLKSHERPADASNVVGCSVGVRPLEAGHNARAGIAIIFRDTDGRL</sequence>
<reference evidence="1" key="1">
    <citation type="submission" date="2018-12" db="EMBL/GenBank/DDBJ databases">
        <title>Three Rhizobium rhizogenes strains isolated from the same crown gall tumor carry diverse plasmids.</title>
        <authorList>
            <person name="Pulawska J."/>
            <person name="Kuzmanovic N."/>
        </authorList>
    </citation>
    <scope>NUCLEOTIDE SEQUENCE</scope>
    <source>
        <strain evidence="1">C6.5</strain>
        <plasmid evidence="1">pC6.5c</plasmid>
    </source>
</reference>
<dbReference type="EMBL" id="MK318988">
    <property type="protein sequence ID" value="QCL10395.1"/>
    <property type="molecule type" value="Genomic_DNA"/>
</dbReference>
<accession>A0A7S4ZUK3</accession>